<proteinExistence type="inferred from homology"/>
<protein>
    <recommendedName>
        <fullName evidence="1">Altered inheritance of mitochondria protein 41</fullName>
    </recommendedName>
</protein>
<dbReference type="InterPro" id="IPR003789">
    <property type="entry name" value="Asn/Gln_tRNA_amidoTrase-B-like"/>
</dbReference>
<keyword evidence="3" id="KW-1185">Reference proteome</keyword>
<dbReference type="InterPro" id="IPR019004">
    <property type="entry name" value="YqeY/Aim41"/>
</dbReference>
<keyword evidence="1" id="KW-0496">Mitochondrion</keyword>
<dbReference type="Gene3D" id="1.10.1510.10">
    <property type="entry name" value="Uncharacterised protein YqeY/AIM41 PF09424, N-terminal domain"/>
    <property type="match status" value="1"/>
</dbReference>
<sequence length="206" mass="21627">MASRLSVTRLVAATPSHVVFQSTSIPSTAVAASRFCASRRVYSSDDAPPAPPLLAKLKGDLKAAMKAKDKARLTVLRGVLAVTLNASKTAQPIDTDAKLVALLRKTARTSQDAATEFKDAGRADLAEKEQEQIQILEAYAQEGAGESLSLEEIKAAAETVLSELKAAGSSVRAGDVIKKLLAPGGPLDGKDFNKAEMAQIVKKLTA</sequence>
<dbReference type="SUPFAM" id="SSF89095">
    <property type="entry name" value="GatB/YqeY motif"/>
    <property type="match status" value="1"/>
</dbReference>
<dbReference type="PANTHER" id="PTHR28055:SF1">
    <property type="entry name" value="ALTERED INHERITANCE OF MITOCHONDRIA PROTEIN 41, MITOCHONDRIAL"/>
    <property type="match status" value="1"/>
</dbReference>
<dbReference type="InterPro" id="IPR042184">
    <property type="entry name" value="YqeY/Aim41_N"/>
</dbReference>
<dbReference type="Proteomes" id="UP001642405">
    <property type="component" value="Unassembled WGS sequence"/>
</dbReference>
<accession>A0ABP0ARH4</accession>
<evidence type="ECO:0000313" key="2">
    <source>
        <dbReference type="EMBL" id="CAK7209890.1"/>
    </source>
</evidence>
<comment type="similarity">
    <text evidence="1">Belongs to the AIM41 family.</text>
</comment>
<evidence type="ECO:0000313" key="3">
    <source>
        <dbReference type="Proteomes" id="UP001642405"/>
    </source>
</evidence>
<evidence type="ECO:0000256" key="1">
    <source>
        <dbReference type="RuleBase" id="RU365099"/>
    </source>
</evidence>
<dbReference type="EMBL" id="CAWUHB010000002">
    <property type="protein sequence ID" value="CAK7209890.1"/>
    <property type="molecule type" value="Genomic_DNA"/>
</dbReference>
<comment type="caution">
    <text evidence="2">The sequence shown here is derived from an EMBL/GenBank/DDBJ whole genome shotgun (WGS) entry which is preliminary data.</text>
</comment>
<organism evidence="2 3">
    <name type="scientific">Sporothrix curviconia</name>
    <dbReference type="NCBI Taxonomy" id="1260050"/>
    <lineage>
        <taxon>Eukaryota</taxon>
        <taxon>Fungi</taxon>
        <taxon>Dikarya</taxon>
        <taxon>Ascomycota</taxon>
        <taxon>Pezizomycotina</taxon>
        <taxon>Sordariomycetes</taxon>
        <taxon>Sordariomycetidae</taxon>
        <taxon>Ophiostomatales</taxon>
        <taxon>Ophiostomataceae</taxon>
        <taxon>Sporothrix</taxon>
    </lineage>
</organism>
<comment type="subcellular location">
    <subcellularLocation>
        <location evidence="1">Mitochondrion</location>
    </subcellularLocation>
</comment>
<reference evidence="2 3" key="1">
    <citation type="submission" date="2024-01" db="EMBL/GenBank/DDBJ databases">
        <authorList>
            <person name="Allen C."/>
            <person name="Tagirdzhanova G."/>
        </authorList>
    </citation>
    <scope>NUCLEOTIDE SEQUENCE [LARGE SCALE GENOMIC DNA]</scope>
</reference>
<dbReference type="Pfam" id="PF09424">
    <property type="entry name" value="YqeY"/>
    <property type="match status" value="1"/>
</dbReference>
<gene>
    <name evidence="1" type="primary">AIM41</name>
    <name evidence="2" type="ORF">SCUCBS95973_000594</name>
</gene>
<dbReference type="PANTHER" id="PTHR28055">
    <property type="entry name" value="ALTERED INHERITANCE OF MITOCHONDRIA PROTEIN 41, MITOCHONDRIAL"/>
    <property type="match status" value="1"/>
</dbReference>
<name>A0ABP0ARH4_9PEZI</name>